<evidence type="ECO:0000313" key="2">
    <source>
        <dbReference type="EMBL" id="NNH68637.1"/>
    </source>
</evidence>
<comment type="caution">
    <text evidence="2">The sequence shown here is derived from an EMBL/GenBank/DDBJ whole genome shotgun (WGS) entry which is preliminary data.</text>
</comment>
<sequence>MTVSHTQGFTPMLAELPPNTDLKAILRDLADNHVAAPKGREQDGLAEIVAGARDHGIDLNIVVVPGNPGIEANLRDLATEVGKEEHGTVVVFSDDWIGTWSDTYARARLEWAEDKSKYHGPERTEQAAQTLVNRLEAPEGISWTLIAGVLTAGLVAIIVGLYFVKSRRAAATAPVESDADREPVA</sequence>
<dbReference type="EMBL" id="JABELX010000001">
    <property type="protein sequence ID" value="NNH68637.1"/>
    <property type="molecule type" value="Genomic_DNA"/>
</dbReference>
<organism evidence="2 3">
    <name type="scientific">Nocardia uniformis</name>
    <dbReference type="NCBI Taxonomy" id="53432"/>
    <lineage>
        <taxon>Bacteria</taxon>
        <taxon>Bacillati</taxon>
        <taxon>Actinomycetota</taxon>
        <taxon>Actinomycetes</taxon>
        <taxon>Mycobacteriales</taxon>
        <taxon>Nocardiaceae</taxon>
        <taxon>Nocardia</taxon>
    </lineage>
</organism>
<gene>
    <name evidence="2" type="ORF">HLB23_01860</name>
</gene>
<keyword evidence="3" id="KW-1185">Reference proteome</keyword>
<name>A0A849BY86_9NOCA</name>
<keyword evidence="1" id="KW-0812">Transmembrane</keyword>
<accession>A0A849BY86</accession>
<dbReference type="Pfam" id="PF20381">
    <property type="entry name" value="Rv1476"/>
    <property type="match status" value="1"/>
</dbReference>
<feature type="transmembrane region" description="Helical" evidence="1">
    <location>
        <begin position="141"/>
        <end position="164"/>
    </location>
</feature>
<dbReference type="InterPro" id="IPR046498">
    <property type="entry name" value="Rv1476-like"/>
</dbReference>
<keyword evidence="1" id="KW-0472">Membrane</keyword>
<protein>
    <submittedName>
        <fullName evidence="2">Uncharacterized protein</fullName>
    </submittedName>
</protein>
<keyword evidence="1" id="KW-1133">Transmembrane helix</keyword>
<proteinExistence type="predicted"/>
<evidence type="ECO:0000313" key="3">
    <source>
        <dbReference type="Proteomes" id="UP000586827"/>
    </source>
</evidence>
<evidence type="ECO:0000256" key="1">
    <source>
        <dbReference type="SAM" id="Phobius"/>
    </source>
</evidence>
<dbReference type="Proteomes" id="UP000586827">
    <property type="component" value="Unassembled WGS sequence"/>
</dbReference>
<reference evidence="2 3" key="1">
    <citation type="submission" date="2020-05" db="EMBL/GenBank/DDBJ databases">
        <title>MicrobeNet Type strains.</title>
        <authorList>
            <person name="Nicholson A.C."/>
        </authorList>
    </citation>
    <scope>NUCLEOTIDE SEQUENCE [LARGE SCALE GENOMIC DNA]</scope>
    <source>
        <strain evidence="2 3">JCM 3224</strain>
    </source>
</reference>
<dbReference type="RefSeq" id="WP_067520208.1">
    <property type="nucleotide sequence ID" value="NZ_JABELX010000001.1"/>
</dbReference>
<dbReference type="AlphaFoldDB" id="A0A849BY86"/>